<evidence type="ECO:0000259" key="7">
    <source>
        <dbReference type="Pfam" id="PF00248"/>
    </source>
</evidence>
<evidence type="ECO:0000256" key="6">
    <source>
        <dbReference type="PIRSR" id="PIRSR000097-3"/>
    </source>
</evidence>
<dbReference type="PIRSF" id="PIRSF000097">
    <property type="entry name" value="AKR"/>
    <property type="match status" value="1"/>
</dbReference>
<dbReference type="EMBL" id="BGZN01000071">
    <property type="protein sequence ID" value="GBR74709.1"/>
    <property type="molecule type" value="Genomic_DNA"/>
</dbReference>
<comment type="caution">
    <text evidence="8">The sequence shown here is derived from an EMBL/GenBank/DDBJ whole genome shotgun (WGS) entry which is preliminary data.</text>
</comment>
<dbReference type="InterPro" id="IPR018170">
    <property type="entry name" value="Aldo/ket_reductase_CS"/>
</dbReference>
<dbReference type="PROSITE" id="PS00798">
    <property type="entry name" value="ALDOKETO_REDUCTASE_1"/>
    <property type="match status" value="1"/>
</dbReference>
<evidence type="ECO:0000256" key="1">
    <source>
        <dbReference type="ARBA" id="ARBA00007905"/>
    </source>
</evidence>
<dbReference type="PANTHER" id="PTHR43827">
    <property type="entry name" value="2,5-DIKETO-D-GLUCONIC ACID REDUCTASE"/>
    <property type="match status" value="1"/>
</dbReference>
<evidence type="ECO:0000256" key="5">
    <source>
        <dbReference type="PIRSR" id="PIRSR000097-2"/>
    </source>
</evidence>
<dbReference type="Gene3D" id="3.20.20.100">
    <property type="entry name" value="NADP-dependent oxidoreductase domain"/>
    <property type="match status" value="1"/>
</dbReference>
<dbReference type="Proteomes" id="UP000269352">
    <property type="component" value="Unassembled WGS sequence"/>
</dbReference>
<dbReference type="SUPFAM" id="SSF51430">
    <property type="entry name" value="NAD(P)-linked oxidoreductase"/>
    <property type="match status" value="1"/>
</dbReference>
<organism evidence="8 9">
    <name type="scientific">Termititenax aidoneus</name>
    <dbReference type="NCBI Taxonomy" id="2218524"/>
    <lineage>
        <taxon>Bacteria</taxon>
        <taxon>Bacillati</taxon>
        <taxon>Candidatus Margulisiibacteriota</taxon>
        <taxon>Candidatus Termititenacia</taxon>
        <taxon>Candidatus Termititenacales</taxon>
        <taxon>Candidatus Termititenacaceae</taxon>
        <taxon>Candidatus Termititenax</taxon>
    </lineage>
</organism>
<sequence length="344" mass="38820">MKKLYRTNTKNSGRFFALGLGLLLVFLLIFGTAGAYLQQKQKENKMETTSINPLKAQTAHVPTLKLNNGLAMPQFGLGTYLASKEDGKQACLVAFRSGYRHVDTAHAYQNEAGVGEAVRESGIPREELWITSKLWPSEYGEGKTLEAIDRMLERLQMDYIDLLYVHQPVGDFVGAWKDMEKAVAAGKVHALGISNFDANDEVFSAIVDNMKIKPAVLQMECHPYAQRLEMREKVKPYNIAVECWFPLGGAMSQGALFKDPVIRKIAEAHSKTPAQIILRWHIQEGFSVIPGAINPDYIKENIEIFDFALNDAEMAAMRSLNKEQRFFNATPEQLENYVRWKLED</sequence>
<feature type="site" description="Lowers pKa of active site Tyr" evidence="6">
    <location>
        <position position="133"/>
    </location>
</feature>
<dbReference type="PRINTS" id="PR00069">
    <property type="entry name" value="ALDKETRDTASE"/>
</dbReference>
<dbReference type="FunFam" id="3.20.20.100:FF:000002">
    <property type="entry name" value="2,5-diketo-D-gluconic acid reductase A"/>
    <property type="match status" value="1"/>
</dbReference>
<keyword evidence="2" id="KW-0521">NADP</keyword>
<dbReference type="InterPro" id="IPR036812">
    <property type="entry name" value="NAD(P)_OxRdtase_dom_sf"/>
</dbReference>
<evidence type="ECO:0000256" key="4">
    <source>
        <dbReference type="PIRSR" id="PIRSR000097-1"/>
    </source>
</evidence>
<evidence type="ECO:0000313" key="8">
    <source>
        <dbReference type="EMBL" id="GBR74709.1"/>
    </source>
</evidence>
<keyword evidence="3" id="KW-0560">Oxidoreductase</keyword>
<keyword evidence="9" id="KW-1185">Reference proteome</keyword>
<feature type="domain" description="NADP-dependent oxidoreductase" evidence="7">
    <location>
        <begin position="82"/>
        <end position="321"/>
    </location>
</feature>
<feature type="binding site" evidence="5">
    <location>
        <position position="166"/>
    </location>
    <ligand>
        <name>substrate</name>
    </ligand>
</feature>
<feature type="active site" description="Proton donor" evidence="4">
    <location>
        <position position="108"/>
    </location>
</feature>
<dbReference type="AlphaFoldDB" id="A0A388TCU4"/>
<name>A0A388TCU4_TERA1</name>
<dbReference type="GO" id="GO:0016616">
    <property type="term" value="F:oxidoreductase activity, acting on the CH-OH group of donors, NAD or NADP as acceptor"/>
    <property type="evidence" value="ECO:0007669"/>
    <property type="project" value="UniProtKB-ARBA"/>
</dbReference>
<proteinExistence type="inferred from homology"/>
<evidence type="ECO:0000256" key="3">
    <source>
        <dbReference type="ARBA" id="ARBA00023002"/>
    </source>
</evidence>
<protein>
    <submittedName>
        <fullName evidence="8">Aldo/keto reductases</fullName>
    </submittedName>
</protein>
<gene>
    <name evidence="8" type="primary">ara</name>
    <name evidence="8" type="ORF">NO1_1837</name>
</gene>
<comment type="similarity">
    <text evidence="1">Belongs to the aldo/keto reductase family.</text>
</comment>
<dbReference type="InterPro" id="IPR020471">
    <property type="entry name" value="AKR"/>
</dbReference>
<accession>A0A388TCU4</accession>
<dbReference type="InterPro" id="IPR023210">
    <property type="entry name" value="NADP_OxRdtase_dom"/>
</dbReference>
<evidence type="ECO:0000313" key="9">
    <source>
        <dbReference type="Proteomes" id="UP000269352"/>
    </source>
</evidence>
<dbReference type="Pfam" id="PF00248">
    <property type="entry name" value="Aldo_ket_red"/>
    <property type="match status" value="1"/>
</dbReference>
<evidence type="ECO:0000256" key="2">
    <source>
        <dbReference type="ARBA" id="ARBA00022857"/>
    </source>
</evidence>
<reference evidence="8 9" key="1">
    <citation type="journal article" date="2019" name="ISME J.">
        <title>Genome analyses of uncultured TG2/ZB3 bacteria in 'Margulisbacteria' specifically attached to ectosymbiotic spirochetes of protists in the termite gut.</title>
        <authorList>
            <person name="Utami Y.D."/>
            <person name="Kuwahara H."/>
            <person name="Igai K."/>
            <person name="Murakami T."/>
            <person name="Sugaya K."/>
            <person name="Morikawa T."/>
            <person name="Nagura Y."/>
            <person name="Yuki M."/>
            <person name="Deevong P."/>
            <person name="Inoue T."/>
            <person name="Kihara K."/>
            <person name="Lo N."/>
            <person name="Yamada A."/>
            <person name="Ohkuma M."/>
            <person name="Hongoh Y."/>
        </authorList>
    </citation>
    <scope>NUCLEOTIDE SEQUENCE [LARGE SCALE GENOMIC DNA]</scope>
    <source>
        <strain evidence="8">NkOx7-01</strain>
    </source>
</reference>
<dbReference type="PANTHER" id="PTHR43827:SF3">
    <property type="entry name" value="NADP-DEPENDENT OXIDOREDUCTASE DOMAIN-CONTAINING PROTEIN"/>
    <property type="match status" value="1"/>
</dbReference>